<evidence type="ECO:0000313" key="3">
    <source>
        <dbReference type="EMBL" id="EFA45397.1"/>
    </source>
</evidence>
<dbReference type="Proteomes" id="UP000003160">
    <property type="component" value="Unassembled WGS sequence"/>
</dbReference>
<feature type="signal peptide" evidence="2">
    <location>
        <begin position="1"/>
        <end position="19"/>
    </location>
</feature>
<reference evidence="3 4" key="1">
    <citation type="submission" date="2009-10" db="EMBL/GenBank/DDBJ databases">
        <authorList>
            <person name="Qin X."/>
            <person name="Bachman B."/>
            <person name="Battles P."/>
            <person name="Bell A."/>
            <person name="Bess C."/>
            <person name="Bickham C."/>
            <person name="Chaboub L."/>
            <person name="Chen D."/>
            <person name="Coyle M."/>
            <person name="Deiros D.R."/>
            <person name="Dinh H."/>
            <person name="Forbes L."/>
            <person name="Fowler G."/>
            <person name="Francisco L."/>
            <person name="Fu Q."/>
            <person name="Gubbala S."/>
            <person name="Hale W."/>
            <person name="Han Y."/>
            <person name="Hemphill L."/>
            <person name="Highlander S.K."/>
            <person name="Hirani K."/>
            <person name="Hogues M."/>
            <person name="Jackson L."/>
            <person name="Jakkamsetti A."/>
            <person name="Javaid M."/>
            <person name="Jiang H."/>
            <person name="Korchina V."/>
            <person name="Kovar C."/>
            <person name="Lara F."/>
            <person name="Lee S."/>
            <person name="Mata R."/>
            <person name="Mathew T."/>
            <person name="Moen C."/>
            <person name="Morales K."/>
            <person name="Munidasa M."/>
            <person name="Nazareth L."/>
            <person name="Ngo R."/>
            <person name="Nguyen L."/>
            <person name="Okwuonu G."/>
            <person name="Ongeri F."/>
            <person name="Patil S."/>
            <person name="Petrosino J."/>
            <person name="Pham C."/>
            <person name="Pham P."/>
            <person name="Pu L.-L."/>
            <person name="Puazo M."/>
            <person name="Raj R."/>
            <person name="Reid J."/>
            <person name="Rouhana J."/>
            <person name="Saada N."/>
            <person name="Shang Y."/>
            <person name="Simmons D."/>
            <person name="Thornton R."/>
            <person name="Warren J."/>
            <person name="Weissenberger G."/>
            <person name="Zhang J."/>
            <person name="Zhang L."/>
            <person name="Zhou C."/>
            <person name="Zhu D."/>
            <person name="Muzny D."/>
            <person name="Worley K."/>
            <person name="Gibbs R."/>
        </authorList>
    </citation>
    <scope>NUCLEOTIDE SEQUENCE [LARGE SCALE GENOMIC DNA]</scope>
    <source>
        <strain evidence="3 4">DSM 17361</strain>
    </source>
</reference>
<evidence type="ECO:0000313" key="4">
    <source>
        <dbReference type="Proteomes" id="UP000003160"/>
    </source>
</evidence>
<evidence type="ECO:0000256" key="1">
    <source>
        <dbReference type="SAM" id="MobiDB-lite"/>
    </source>
</evidence>
<comment type="caution">
    <text evidence="3">The sequence shown here is derived from an EMBL/GenBank/DDBJ whole genome shotgun (WGS) entry which is preliminary data.</text>
</comment>
<dbReference type="EMBL" id="ACKS01000011">
    <property type="protein sequence ID" value="EFA45397.1"/>
    <property type="molecule type" value="Genomic_DNA"/>
</dbReference>
<accession>D1PT95</accession>
<sequence length="393" mass="44648">MKKIFLLIAFMSLIMNAHAQNIADGHHMTYRGVSFAESLQAFRQKLSANNLEFTHNDPNDLAYLIGGYTTGVLDGDLATISYDQKNGRITKISVSTFDRCLSDAKPKFVQLLSDIRKAYPNAVFENVVAKNEWGSRMEKYCWNVLSPDKEYMLGSVYVTLDLNDDDPHYCATMTITDAYNCMQAEDVVYGYDDISYIMSPKYDACYMFLDEDNLVVYPVKNNTVGMVLITSDDRRKIVELLYDSDRSEAEKRKILSNYFDSMPIFNNQFLCMTEGSFGNKDVYWGIRQDPNARVSSTDSQQHGALYQQQSAPQVKSGATTKQNVAKSFRKWMFDGIMGKDLVDFYKSNGTYDFMVGIMGGLMKVVGGNENYKTSWDSYSDAQKAVIHEHDNAR</sequence>
<proteinExistence type="predicted"/>
<keyword evidence="4" id="KW-1185">Reference proteome</keyword>
<dbReference type="HOGENOM" id="CLU_701810_0_0_10"/>
<name>D1PT95_9BACT</name>
<gene>
    <name evidence="3" type="ORF">HMPREF0645_0180</name>
</gene>
<feature type="region of interest" description="Disordered" evidence="1">
    <location>
        <begin position="293"/>
        <end position="319"/>
    </location>
</feature>
<dbReference type="AlphaFoldDB" id="D1PT95"/>
<protein>
    <submittedName>
        <fullName evidence="3">Uncharacterized protein</fullName>
    </submittedName>
</protein>
<dbReference type="OrthoDB" id="9865256at2"/>
<evidence type="ECO:0000256" key="2">
    <source>
        <dbReference type="SAM" id="SignalP"/>
    </source>
</evidence>
<organism evidence="3 4">
    <name type="scientific">Hallella bergensis DSM 17361</name>
    <dbReference type="NCBI Taxonomy" id="585502"/>
    <lineage>
        <taxon>Bacteria</taxon>
        <taxon>Pseudomonadati</taxon>
        <taxon>Bacteroidota</taxon>
        <taxon>Bacteroidia</taxon>
        <taxon>Bacteroidales</taxon>
        <taxon>Prevotellaceae</taxon>
        <taxon>Hallella</taxon>
    </lineage>
</organism>
<feature type="chain" id="PRO_5003025149" evidence="2">
    <location>
        <begin position="20"/>
        <end position="393"/>
    </location>
</feature>
<dbReference type="RefSeq" id="WP_007175384.1">
    <property type="nucleotide sequence ID" value="NZ_GG704784.1"/>
</dbReference>
<keyword evidence="2" id="KW-0732">Signal</keyword>